<dbReference type="OrthoDB" id="528882at2759"/>
<reference evidence="1 2" key="1">
    <citation type="journal article" date="2009" name="Science">
        <title>Green evolution and dynamic adaptations revealed by genomes of the marine picoeukaryotes Micromonas.</title>
        <authorList>
            <person name="Worden A.Z."/>
            <person name="Lee J.H."/>
            <person name="Mock T."/>
            <person name="Rouze P."/>
            <person name="Simmons M.P."/>
            <person name="Aerts A.L."/>
            <person name="Allen A.E."/>
            <person name="Cuvelier M.L."/>
            <person name="Derelle E."/>
            <person name="Everett M.V."/>
            <person name="Foulon E."/>
            <person name="Grimwood J."/>
            <person name="Gundlach H."/>
            <person name="Henrissat B."/>
            <person name="Napoli C."/>
            <person name="McDonald S.M."/>
            <person name="Parker M.S."/>
            <person name="Rombauts S."/>
            <person name="Salamov A."/>
            <person name="Von Dassow P."/>
            <person name="Badger J.H."/>
            <person name="Coutinho P.M."/>
            <person name="Demir E."/>
            <person name="Dubchak I."/>
            <person name="Gentemann C."/>
            <person name="Eikrem W."/>
            <person name="Gready J.E."/>
            <person name="John U."/>
            <person name="Lanier W."/>
            <person name="Lindquist E.A."/>
            <person name="Lucas S."/>
            <person name="Mayer K.F."/>
            <person name="Moreau H."/>
            <person name="Not F."/>
            <person name="Otillar R."/>
            <person name="Panaud O."/>
            <person name="Pangilinan J."/>
            <person name="Paulsen I."/>
            <person name="Piegu B."/>
            <person name="Poliakov A."/>
            <person name="Robbens S."/>
            <person name="Schmutz J."/>
            <person name="Toulza E."/>
            <person name="Wyss T."/>
            <person name="Zelensky A."/>
            <person name="Zhou K."/>
            <person name="Armbrust E.V."/>
            <person name="Bhattacharya D."/>
            <person name="Goodenough U.W."/>
            <person name="Van de Peer Y."/>
            <person name="Grigoriev I.V."/>
        </authorList>
    </citation>
    <scope>NUCLEOTIDE SEQUENCE [LARGE SCALE GENOMIC DNA]</scope>
    <source>
        <strain evidence="1 2">CCMP1545</strain>
    </source>
</reference>
<sequence>MENDAGLCYKKCRDGFDGVGPVCWGEPPTGWVNCGMGAAVDKATCGSAIADMVLGPLEIIAFAASFGTSTAATAPAKAAAKAAKGAAKELAEQGTESLVKQVKKQVVETTGESMATGGGAQLVSSIGGLQKSPSTVDTLRKAMEIAALVDPTGVSSTVAAYAHDKCDKISP</sequence>
<gene>
    <name evidence="1" type="ORF">MICPUCDRAFT_55120</name>
</gene>
<name>C1MJW0_MICPC</name>
<keyword evidence="2" id="KW-1185">Reference proteome</keyword>
<accession>C1MJW0</accession>
<dbReference type="Proteomes" id="UP000001876">
    <property type="component" value="Unassembled WGS sequence"/>
</dbReference>
<proteinExistence type="predicted"/>
<dbReference type="RefSeq" id="XP_003055889.1">
    <property type="nucleotide sequence ID" value="XM_003055843.1"/>
</dbReference>
<evidence type="ECO:0000313" key="2">
    <source>
        <dbReference type="Proteomes" id="UP000001876"/>
    </source>
</evidence>
<dbReference type="STRING" id="564608.C1MJW0"/>
<organism evidence="2">
    <name type="scientific">Micromonas pusilla (strain CCMP1545)</name>
    <name type="common">Picoplanktonic green alga</name>
    <dbReference type="NCBI Taxonomy" id="564608"/>
    <lineage>
        <taxon>Eukaryota</taxon>
        <taxon>Viridiplantae</taxon>
        <taxon>Chlorophyta</taxon>
        <taxon>Mamiellophyceae</taxon>
        <taxon>Mamiellales</taxon>
        <taxon>Mamiellaceae</taxon>
        <taxon>Micromonas</taxon>
    </lineage>
</organism>
<protein>
    <submittedName>
        <fullName evidence="1">Predicted protein</fullName>
    </submittedName>
</protein>
<dbReference type="AlphaFoldDB" id="C1MJW0"/>
<dbReference type="KEGG" id="mpp:MICPUCDRAFT_55120"/>
<dbReference type="GeneID" id="9681442"/>
<dbReference type="EMBL" id="GG663736">
    <property type="protein sequence ID" value="EEH59265.1"/>
    <property type="molecule type" value="Genomic_DNA"/>
</dbReference>
<evidence type="ECO:0000313" key="1">
    <source>
        <dbReference type="EMBL" id="EEH59265.1"/>
    </source>
</evidence>